<dbReference type="AlphaFoldDB" id="A0A451AA03"/>
<accession>A0A451AA03</accession>
<gene>
    <name evidence="2" type="ORF">BECKTUN1418E_GA0071001_10883</name>
    <name evidence="1" type="ORF">BECKTUN1418F_GA0071002_10902</name>
</gene>
<protein>
    <submittedName>
        <fullName evidence="2">Uncharacterized protein</fullName>
    </submittedName>
</protein>
<proteinExistence type="predicted"/>
<sequence length="59" mass="6846">MKYTLALIIFSIQEVIGLVLFLTLNRYLGPKDGNVWDWAAIFKGILERLVLYISLIHRP</sequence>
<reference evidence="2" key="1">
    <citation type="submission" date="2019-02" db="EMBL/GenBank/DDBJ databases">
        <authorList>
            <person name="Gruber-Vodicka R. H."/>
            <person name="Seah K. B. B."/>
        </authorList>
    </citation>
    <scope>NUCLEOTIDE SEQUENCE</scope>
    <source>
        <strain evidence="2">BECK_BY2</strain>
        <strain evidence="1">BECK_BY3</strain>
    </source>
</reference>
<dbReference type="EMBL" id="CAADFY010000090">
    <property type="protein sequence ID" value="VFK56532.1"/>
    <property type="molecule type" value="Genomic_DNA"/>
</dbReference>
<name>A0A451AA03_9GAMM</name>
<evidence type="ECO:0000313" key="2">
    <source>
        <dbReference type="EMBL" id="VFK62876.1"/>
    </source>
</evidence>
<dbReference type="EMBL" id="CAADFV010000088">
    <property type="protein sequence ID" value="VFK62876.1"/>
    <property type="molecule type" value="Genomic_DNA"/>
</dbReference>
<evidence type="ECO:0000313" key="1">
    <source>
        <dbReference type="EMBL" id="VFK56532.1"/>
    </source>
</evidence>
<organism evidence="2">
    <name type="scientific">Candidatus Kentrum sp. TUN</name>
    <dbReference type="NCBI Taxonomy" id="2126343"/>
    <lineage>
        <taxon>Bacteria</taxon>
        <taxon>Pseudomonadati</taxon>
        <taxon>Pseudomonadota</taxon>
        <taxon>Gammaproteobacteria</taxon>
        <taxon>Candidatus Kentrum</taxon>
    </lineage>
</organism>